<sequence>MVFGWFKNSGKNLFAKNCFQQRLVILPVLQSGHQIDFIYKAGQSAVTYCVDLKFLLSPGEEIKQVHYDSGDHTLILDDFVVDKNKFIVTVSGGYDHCKSTILFKIDTNLEIQHSFTVLVKTTSIQLKKDDDISEKRLCRLWVLDRNPDQQYRQEGGDIWIEGDMILNQHNHYLWEYRVIDGKPIWMPLFVMNGVIEPMVTSDEDEKSVGERLILNKLHSDQGKIKSNAKGDLTIEGEVRANSLYTKAMVAGYPLGEGMLFTTNGMMAGHSLYIGSPEAKPKHIYIGVQGVVSTKLVSTDYLQLAVLSVRELPTNVKQGAVVLCNDYIGFSGEIVLLFTAKDNPQSPSDWKVLSSPDGMARVPQRPLPQRPNLYPISFNPRIVSNKQSRDNIVDIKPVLVSKHIDNQGEEVETKDVKLEPPDIFTRLQFDRLSIPVSEDQKAIWKRLSIRNQRQQLMGKGQDYWHIENHFWQAPTDGLLHIQGYIIFNEEELKPSDPIDYHSGDILLLNFACNQQDKSEVYPTTQMEFPLVPYINDVTHKVCANQRLSFSTVYPVEEEDKITFDIAYLHQRAPYGKAPKELSVKKIVIELFIS</sequence>
<protein>
    <submittedName>
        <fullName evidence="1">Uncharacterized protein</fullName>
    </submittedName>
</protein>
<organism evidence="1 2">
    <name type="scientific">Commensalibacter oyaizuii</name>
    <dbReference type="NCBI Taxonomy" id="3043873"/>
    <lineage>
        <taxon>Bacteria</taxon>
        <taxon>Pseudomonadati</taxon>
        <taxon>Pseudomonadota</taxon>
        <taxon>Alphaproteobacteria</taxon>
        <taxon>Acetobacterales</taxon>
        <taxon>Acetobacteraceae</taxon>
    </lineage>
</organism>
<dbReference type="EMBL" id="JASBAO010000001">
    <property type="protein sequence ID" value="MDI2089783.1"/>
    <property type="molecule type" value="Genomic_DNA"/>
</dbReference>
<name>A0ABT6PY43_9PROT</name>
<evidence type="ECO:0000313" key="1">
    <source>
        <dbReference type="EMBL" id="MDI2089783.1"/>
    </source>
</evidence>
<evidence type="ECO:0000313" key="2">
    <source>
        <dbReference type="Proteomes" id="UP001431634"/>
    </source>
</evidence>
<keyword evidence="2" id="KW-1185">Reference proteome</keyword>
<proteinExistence type="predicted"/>
<reference evidence="1" key="1">
    <citation type="submission" date="2023-05" db="EMBL/GenBank/DDBJ databases">
        <title>Whole genome sequence of Commensalibacter sp.</title>
        <authorList>
            <person name="Charoenyingcharoen P."/>
            <person name="Yukphan P."/>
        </authorList>
    </citation>
    <scope>NUCLEOTIDE SEQUENCE</scope>
    <source>
        <strain evidence="1">TBRC 16381</strain>
    </source>
</reference>
<dbReference type="RefSeq" id="WP_281446961.1">
    <property type="nucleotide sequence ID" value="NZ_JASBAO010000001.1"/>
</dbReference>
<dbReference type="Proteomes" id="UP001431634">
    <property type="component" value="Unassembled WGS sequence"/>
</dbReference>
<gene>
    <name evidence="1" type="ORF">QJV27_00070</name>
</gene>
<accession>A0ABT6PY43</accession>
<comment type="caution">
    <text evidence="1">The sequence shown here is derived from an EMBL/GenBank/DDBJ whole genome shotgun (WGS) entry which is preliminary data.</text>
</comment>